<comment type="caution">
    <text evidence="2">The sequence shown here is derived from an EMBL/GenBank/DDBJ whole genome shotgun (WGS) entry which is preliminary data.</text>
</comment>
<reference evidence="2" key="1">
    <citation type="journal article" date="2015" name="Nature">
        <title>Complex archaea that bridge the gap between prokaryotes and eukaryotes.</title>
        <authorList>
            <person name="Spang A."/>
            <person name="Saw J.H."/>
            <person name="Jorgensen S.L."/>
            <person name="Zaremba-Niedzwiedzka K."/>
            <person name="Martijn J."/>
            <person name="Lind A.E."/>
            <person name="van Eijk R."/>
            <person name="Schleper C."/>
            <person name="Guy L."/>
            <person name="Ettema T.J."/>
        </authorList>
    </citation>
    <scope>NUCLEOTIDE SEQUENCE</scope>
</reference>
<accession>A0A0F9NRF2</accession>
<organism evidence="2">
    <name type="scientific">marine sediment metagenome</name>
    <dbReference type="NCBI Taxonomy" id="412755"/>
    <lineage>
        <taxon>unclassified sequences</taxon>
        <taxon>metagenomes</taxon>
        <taxon>ecological metagenomes</taxon>
    </lineage>
</organism>
<name>A0A0F9NRF2_9ZZZZ</name>
<sequence>MKKWILSIILLVCITGCTKEIDDQGKATWKLDPVRTKQVEDAIEGGASLLSAVYPPAGAAVVTLLGLLGYWRKKIKPNYEKAQTEANLYHTTTHTIVAAIEELKKTDNAAWKKLEKELAMSVNLENVIRAIRGLPKIE</sequence>
<dbReference type="AlphaFoldDB" id="A0A0F9NRF2"/>
<gene>
    <name evidence="2" type="ORF">LCGC14_1305650</name>
</gene>
<protein>
    <submittedName>
        <fullName evidence="2">Uncharacterized protein</fullName>
    </submittedName>
</protein>
<keyword evidence="1" id="KW-0472">Membrane</keyword>
<evidence type="ECO:0000256" key="1">
    <source>
        <dbReference type="SAM" id="Phobius"/>
    </source>
</evidence>
<evidence type="ECO:0000313" key="2">
    <source>
        <dbReference type="EMBL" id="KKM83787.1"/>
    </source>
</evidence>
<feature type="transmembrane region" description="Helical" evidence="1">
    <location>
        <begin position="53"/>
        <end position="71"/>
    </location>
</feature>
<keyword evidence="1" id="KW-0812">Transmembrane</keyword>
<dbReference type="EMBL" id="LAZR01007662">
    <property type="protein sequence ID" value="KKM83787.1"/>
    <property type="molecule type" value="Genomic_DNA"/>
</dbReference>
<keyword evidence="1" id="KW-1133">Transmembrane helix</keyword>
<proteinExistence type="predicted"/>